<organism evidence="1 2">
    <name type="scientific">Peronosclerospora sorghi</name>
    <dbReference type="NCBI Taxonomy" id="230839"/>
    <lineage>
        <taxon>Eukaryota</taxon>
        <taxon>Sar</taxon>
        <taxon>Stramenopiles</taxon>
        <taxon>Oomycota</taxon>
        <taxon>Peronosporomycetes</taxon>
        <taxon>Peronosporales</taxon>
        <taxon>Peronosporaceae</taxon>
        <taxon>Peronosclerospora</taxon>
    </lineage>
</organism>
<evidence type="ECO:0000313" key="1">
    <source>
        <dbReference type="EMBL" id="KAI9916233.1"/>
    </source>
</evidence>
<gene>
    <name evidence="1" type="ORF">PsorP6_017934</name>
</gene>
<sequence>MHTAIQLAVVTVAFVQTSSGYSSYLKKIPNGESLGRLLGHTDSGYTDFGKLFSEEGADWMKVCQETWPGGSVTCGEALGDPCCTWTSGEPDHKLSEVNLEGTTCESKESTPAAEETTPAAEETTHTTEEATSAAVEKTLDDATETDTVEQTSTTPADEVEESAVQSGGNATETAAVTDSSEYCE</sequence>
<dbReference type="Proteomes" id="UP001163321">
    <property type="component" value="Chromosome 2"/>
</dbReference>
<proteinExistence type="predicted"/>
<reference evidence="1 2" key="1">
    <citation type="journal article" date="2022" name="bioRxiv">
        <title>The genome of the oomycete Peronosclerospora sorghi, a cosmopolitan pathogen of maize and sorghum, is inflated with dispersed pseudogenes.</title>
        <authorList>
            <person name="Fletcher K."/>
            <person name="Martin F."/>
            <person name="Isakeit T."/>
            <person name="Cavanaugh K."/>
            <person name="Magill C."/>
            <person name="Michelmore R."/>
        </authorList>
    </citation>
    <scope>NUCLEOTIDE SEQUENCE [LARGE SCALE GENOMIC DNA]</scope>
    <source>
        <strain evidence="1">P6</strain>
    </source>
</reference>
<name>A0ACC0WE79_9STRA</name>
<comment type="caution">
    <text evidence="1">The sequence shown here is derived from an EMBL/GenBank/DDBJ whole genome shotgun (WGS) entry which is preliminary data.</text>
</comment>
<keyword evidence="2" id="KW-1185">Reference proteome</keyword>
<dbReference type="EMBL" id="CM047581">
    <property type="protein sequence ID" value="KAI9916233.1"/>
    <property type="molecule type" value="Genomic_DNA"/>
</dbReference>
<evidence type="ECO:0000313" key="2">
    <source>
        <dbReference type="Proteomes" id="UP001163321"/>
    </source>
</evidence>
<accession>A0ACC0WE79</accession>
<protein>
    <submittedName>
        <fullName evidence="1">Uncharacterized protein</fullName>
    </submittedName>
</protein>